<protein>
    <submittedName>
        <fullName evidence="1">Sce7725 family protein</fullName>
    </submittedName>
</protein>
<reference evidence="1 2" key="1">
    <citation type="submission" date="2019-11" db="EMBL/GenBank/DDBJ databases">
        <title>The Phosphoenolpyruvate Phosphotransferase System Regulates Serratia proteamaculans 336X Biofilm Formation and Wheat Roots colonization.</title>
        <authorList>
            <person name="Liu F."/>
        </authorList>
    </citation>
    <scope>NUCLEOTIDE SEQUENCE [LARGE SCALE GENOMIC DNA]</scope>
    <source>
        <strain evidence="1 2">336X</strain>
    </source>
</reference>
<dbReference type="AlphaFoldDB" id="A0A5Q2VBL2"/>
<dbReference type="Proteomes" id="UP000381260">
    <property type="component" value="Chromosome"/>
</dbReference>
<dbReference type="EMBL" id="CP045913">
    <property type="protein sequence ID" value="QGH61489.1"/>
    <property type="molecule type" value="Genomic_DNA"/>
</dbReference>
<dbReference type="NCBIfam" id="NF033831">
    <property type="entry name" value="sce7725_fam"/>
    <property type="match status" value="1"/>
</dbReference>
<dbReference type="InterPro" id="IPR047727">
    <property type="entry name" value="Sce7725-like"/>
</dbReference>
<organism evidence="1 2">
    <name type="scientific">Serratia proteamaculans</name>
    <dbReference type="NCBI Taxonomy" id="28151"/>
    <lineage>
        <taxon>Bacteria</taxon>
        <taxon>Pseudomonadati</taxon>
        <taxon>Pseudomonadota</taxon>
        <taxon>Gammaproteobacteria</taxon>
        <taxon>Enterobacterales</taxon>
        <taxon>Yersiniaceae</taxon>
        <taxon>Serratia</taxon>
    </lineage>
</organism>
<gene>
    <name evidence="1" type="ORF">GHV41_11880</name>
</gene>
<evidence type="ECO:0000313" key="1">
    <source>
        <dbReference type="EMBL" id="QGH61489.1"/>
    </source>
</evidence>
<evidence type="ECO:0000313" key="2">
    <source>
        <dbReference type="Proteomes" id="UP000381260"/>
    </source>
</evidence>
<proteinExistence type="predicted"/>
<dbReference type="RefSeq" id="WP_153858653.1">
    <property type="nucleotide sequence ID" value="NZ_CP045913.1"/>
</dbReference>
<accession>A0A5Q2VBL2</accession>
<sequence length="303" mass="34620">MYFPFIRGKQFELSSLRELAPRLSNEVYKPIVEPVRKNLLPLVKTIKIINDFNVEPVIIINPDIGDFAGENINLNDALLSLDNKLRFVPCVKISDSGVGCKRLIDGLPARHAIFIADILEREHFEYLEKSTFSIVPKGIIDAELNQLRKNVILIDDPFQKKSRNADYKERSKFSDLHTNFYNRPNVIGFSDYTIVGSDYSEAGGPAYVVTIHLSYIEKEYHQMFVRHFSSNESNSPANPGGKFEEALTRCINFIESSPDTFDKTLGLEELKRLHTRNHFPGLGQVKKVSIEHHIETMCNYLTL</sequence>
<name>A0A5Q2VBL2_SERPR</name>